<dbReference type="SMART" id="SM00421">
    <property type="entry name" value="HTH_LUXR"/>
    <property type="match status" value="1"/>
</dbReference>
<dbReference type="Gene3D" id="1.10.10.10">
    <property type="entry name" value="Winged helix-like DNA-binding domain superfamily/Winged helix DNA-binding domain"/>
    <property type="match status" value="1"/>
</dbReference>
<reference evidence="6" key="1">
    <citation type="submission" date="2018-05" db="EMBL/GenBank/DDBJ databases">
        <title>Genome Sequencing of selected type strains of the family Eggerthellaceae.</title>
        <authorList>
            <person name="Danylec N."/>
            <person name="Stoll D.A."/>
            <person name="Doetsch A."/>
            <person name="Huch M."/>
        </authorList>
    </citation>
    <scope>NUCLEOTIDE SEQUENCE [LARGE SCALE GENOMIC DNA]</scope>
    <source>
        <strain evidence="6">DSM 27213</strain>
    </source>
</reference>
<dbReference type="InterPro" id="IPR019734">
    <property type="entry name" value="TPR_rpt"/>
</dbReference>
<dbReference type="RefSeq" id="WP_096226928.1">
    <property type="nucleotide sequence ID" value="NZ_CP168029.1"/>
</dbReference>
<dbReference type="GO" id="GO:0006355">
    <property type="term" value="P:regulation of DNA-templated transcription"/>
    <property type="evidence" value="ECO:0007669"/>
    <property type="project" value="InterPro"/>
</dbReference>
<dbReference type="InterPro" id="IPR011990">
    <property type="entry name" value="TPR-like_helical_dom_sf"/>
</dbReference>
<sequence length="915" mass="101349">MAAGIPMKVSHDVALAKITPPRRSSLSIDRDGALQSLIECLSGKIVTVEAPVGSARSGFLAEAYRRLGDDAEHWRTAWLSVDDADDCDRLARHVLAALHTVWSELDMVELVRLYQENPTYFWVALSNFLLERASDVGVDVVLLVDDLHRAAPDAIAEFLNSAARYFPETVHVVASGNYLLWEHIDLAFRDEVRMFPSDKLNFSQDEVEAILRQAMDAQTSPRVSYVSETPIKLDARDLKALAADLWGITNGWSLGVRTYADALVRGSIDCSATVDERALGQMLNRFFRSSVLDALPEDLAQFVIEVALTDTVCADLCNALTGRTDSKFVLRDLRIRGCFLSPCANEAGWFEFHPLFRRWLRMKQGQMDANHLLELCRTASDWYEAHQMTSEAAKYLLMASDSNFIENLAQASGYESQRTGMSYFDWISRITAARFTESPQLALHAAWGYVICARTDEGLRWIEVFERAAAHEPGQDGPDASIVVDLFRAKCLEMDCLHDEAMAKSEAILRSHEEELSLPQRCLLLHSLAESYARRGRFDEALKNYLQAEVMAELGKSDFYLAMCRMGIISLRIAQGELKEALELCEKALAECPDTVIPYGSLLASKGYLCVEMDRLEEARECVERAHRIVSTSRNVDMLYEAEAERAHYYAAAGKHAQAFNLITKTALQMGTASVPRSINLLVHVRQAQVALAMGYIPEADAAARRLEAGIGRGDIDFELAGLAVRAAVDDASGSVGDPDDILPLVERACGAGLGLRELELSLRATERLAACGRRSDALMYLNRALRLQAGQQVVGPFLRAGGKIRALLHEIVDVRKSGGQARQLAKAVLHRFGANEAEETVLERTANPMARFGLTERECEVLELLDAGLSRREIAEMLTVSLNTVKSHVGGIYSKLGVTNRIDAFSIVHDGEDE</sequence>
<dbReference type="CDD" id="cd06170">
    <property type="entry name" value="LuxR_C_like"/>
    <property type="match status" value="1"/>
</dbReference>
<dbReference type="GO" id="GO:0003677">
    <property type="term" value="F:DNA binding"/>
    <property type="evidence" value="ECO:0007669"/>
    <property type="project" value="UniProtKB-KW"/>
</dbReference>
<evidence type="ECO:0000259" key="4">
    <source>
        <dbReference type="PROSITE" id="PS50043"/>
    </source>
</evidence>
<accession>A0A423UK21</accession>
<dbReference type="PANTHER" id="PTHR44688">
    <property type="entry name" value="DNA-BINDING TRANSCRIPTIONAL ACTIVATOR DEVR_DOSR"/>
    <property type="match status" value="1"/>
</dbReference>
<dbReference type="EMBL" id="QIBW01000008">
    <property type="protein sequence ID" value="ROT89775.1"/>
    <property type="molecule type" value="Genomic_DNA"/>
</dbReference>
<dbReference type="InterPro" id="IPR059106">
    <property type="entry name" value="WHD_MalT"/>
</dbReference>
<protein>
    <recommendedName>
        <fullName evidence="4">HTH luxR-type domain-containing protein</fullName>
    </recommendedName>
</protein>
<dbReference type="Proteomes" id="UP000285258">
    <property type="component" value="Unassembled WGS sequence"/>
</dbReference>
<dbReference type="PRINTS" id="PR00038">
    <property type="entry name" value="HTHLUXR"/>
</dbReference>
<organism evidence="5 6">
    <name type="scientific">Gordonibacter urolithinfaciens</name>
    <dbReference type="NCBI Taxonomy" id="1335613"/>
    <lineage>
        <taxon>Bacteria</taxon>
        <taxon>Bacillati</taxon>
        <taxon>Actinomycetota</taxon>
        <taxon>Coriobacteriia</taxon>
        <taxon>Eggerthellales</taxon>
        <taxon>Eggerthellaceae</taxon>
        <taxon>Gordonibacter</taxon>
    </lineage>
</organism>
<dbReference type="SUPFAM" id="SSF48452">
    <property type="entry name" value="TPR-like"/>
    <property type="match status" value="2"/>
</dbReference>
<keyword evidence="2" id="KW-0238">DNA-binding</keyword>
<keyword evidence="1" id="KW-0805">Transcription regulation</keyword>
<dbReference type="Pfam" id="PF17874">
    <property type="entry name" value="TPR_MalT"/>
    <property type="match status" value="1"/>
</dbReference>
<dbReference type="InterPro" id="IPR000792">
    <property type="entry name" value="Tscrpt_reg_LuxR_C"/>
</dbReference>
<dbReference type="PANTHER" id="PTHR44688:SF16">
    <property type="entry name" value="DNA-BINDING TRANSCRIPTIONAL ACTIVATOR DEVR_DOSR"/>
    <property type="match status" value="1"/>
</dbReference>
<keyword evidence="3" id="KW-0804">Transcription</keyword>
<gene>
    <name evidence="5" type="ORF">DMP12_08525</name>
</gene>
<dbReference type="InterPro" id="IPR016032">
    <property type="entry name" value="Sig_transdc_resp-reg_C-effctor"/>
</dbReference>
<evidence type="ECO:0000256" key="3">
    <source>
        <dbReference type="ARBA" id="ARBA00023163"/>
    </source>
</evidence>
<dbReference type="AlphaFoldDB" id="A0A423UK21"/>
<dbReference type="Pfam" id="PF25873">
    <property type="entry name" value="WHD_MalT"/>
    <property type="match status" value="1"/>
</dbReference>
<dbReference type="SUPFAM" id="SSF46894">
    <property type="entry name" value="C-terminal effector domain of the bipartite response regulators"/>
    <property type="match status" value="1"/>
</dbReference>
<evidence type="ECO:0000256" key="2">
    <source>
        <dbReference type="ARBA" id="ARBA00023125"/>
    </source>
</evidence>
<dbReference type="InterPro" id="IPR041617">
    <property type="entry name" value="TPR_MalT"/>
</dbReference>
<evidence type="ECO:0000313" key="6">
    <source>
        <dbReference type="Proteomes" id="UP000285258"/>
    </source>
</evidence>
<dbReference type="SMART" id="SM00028">
    <property type="entry name" value="TPR"/>
    <property type="match status" value="3"/>
</dbReference>
<dbReference type="Pfam" id="PF00196">
    <property type="entry name" value="GerE"/>
    <property type="match status" value="1"/>
</dbReference>
<name>A0A423UK21_9ACTN</name>
<feature type="domain" description="HTH luxR-type" evidence="4">
    <location>
        <begin position="848"/>
        <end position="913"/>
    </location>
</feature>
<dbReference type="PROSITE" id="PS50043">
    <property type="entry name" value="HTH_LUXR_2"/>
    <property type="match status" value="1"/>
</dbReference>
<evidence type="ECO:0000256" key="1">
    <source>
        <dbReference type="ARBA" id="ARBA00023015"/>
    </source>
</evidence>
<proteinExistence type="predicted"/>
<evidence type="ECO:0000313" key="5">
    <source>
        <dbReference type="EMBL" id="ROT89775.1"/>
    </source>
</evidence>
<dbReference type="Gene3D" id="1.25.40.10">
    <property type="entry name" value="Tetratricopeptide repeat domain"/>
    <property type="match status" value="1"/>
</dbReference>
<dbReference type="InterPro" id="IPR036388">
    <property type="entry name" value="WH-like_DNA-bd_sf"/>
</dbReference>
<comment type="caution">
    <text evidence="5">The sequence shown here is derived from an EMBL/GenBank/DDBJ whole genome shotgun (WGS) entry which is preliminary data.</text>
</comment>